<protein>
    <submittedName>
        <fullName evidence="2">Kinase domain protein</fullName>
    </submittedName>
</protein>
<organism evidence="2 3">
    <name type="scientific">Ralstonia insidiosa</name>
    <dbReference type="NCBI Taxonomy" id="190721"/>
    <lineage>
        <taxon>Bacteria</taxon>
        <taxon>Pseudomonadati</taxon>
        <taxon>Pseudomonadota</taxon>
        <taxon>Betaproteobacteria</taxon>
        <taxon>Burkholderiales</taxon>
        <taxon>Burkholderiaceae</taxon>
        <taxon>Ralstonia</taxon>
    </lineage>
</organism>
<feature type="domain" description="Protein kinase" evidence="1">
    <location>
        <begin position="1"/>
        <end position="163"/>
    </location>
</feature>
<dbReference type="InterPro" id="IPR011009">
    <property type="entry name" value="Kinase-like_dom_sf"/>
</dbReference>
<dbReference type="GO" id="GO:0005524">
    <property type="term" value="F:ATP binding"/>
    <property type="evidence" value="ECO:0007669"/>
    <property type="project" value="InterPro"/>
</dbReference>
<dbReference type="PROSITE" id="PS50011">
    <property type="entry name" value="PROTEIN_KINASE_DOM"/>
    <property type="match status" value="1"/>
</dbReference>
<name>A0AAC9FRC8_9RALS</name>
<reference evidence="2 3" key="1">
    <citation type="submission" date="2015-09" db="EMBL/GenBank/DDBJ databases">
        <authorList>
            <person name="Xu Y."/>
            <person name="Nagy A."/>
            <person name="Liu N.T."/>
            <person name="Nou X."/>
        </authorList>
    </citation>
    <scope>NUCLEOTIDE SEQUENCE [LARGE SCALE GENOMIC DNA]</scope>
    <source>
        <strain evidence="2 3">FC1138</strain>
    </source>
</reference>
<evidence type="ECO:0000259" key="1">
    <source>
        <dbReference type="PROSITE" id="PS50011"/>
    </source>
</evidence>
<dbReference type="AlphaFoldDB" id="A0AAC9FRC8"/>
<keyword evidence="2" id="KW-0808">Transferase</keyword>
<dbReference type="PANTHER" id="PTHR48011:SF4">
    <property type="entry name" value="MITOGEN-ACTIVATED PROTEIN KINASE KINASE KINASE 19"/>
    <property type="match status" value="1"/>
</dbReference>
<dbReference type="SUPFAM" id="SSF56112">
    <property type="entry name" value="Protein kinase-like (PK-like)"/>
    <property type="match status" value="1"/>
</dbReference>
<proteinExistence type="predicted"/>
<evidence type="ECO:0000313" key="2">
    <source>
        <dbReference type="EMBL" id="ANH73732.1"/>
    </source>
</evidence>
<dbReference type="SMART" id="SM00220">
    <property type="entry name" value="S_TKc"/>
    <property type="match status" value="1"/>
</dbReference>
<dbReference type="KEGG" id="rin:ACS15_1427"/>
<dbReference type="InterPro" id="IPR052751">
    <property type="entry name" value="Plant_MAPKKK"/>
</dbReference>
<dbReference type="Gene3D" id="1.10.510.10">
    <property type="entry name" value="Transferase(Phosphotransferase) domain 1"/>
    <property type="match status" value="1"/>
</dbReference>
<dbReference type="Proteomes" id="UP000077927">
    <property type="component" value="Chromosome 1"/>
</dbReference>
<gene>
    <name evidence="2" type="ORF">ACS15_1427</name>
</gene>
<sequence length="163" mass="17763">MLLLEDPGGKSLASVVGAAMDVGRFLRLAVSIAGALSQVHRRGLVHKDIKPAHIWVNGALDVARLSGFGLASRLPRERQVLAPPEEIAGTLAYMAPEQTGRMNRSIDVRSDLYSLGVTFYQMLTGVLPFTARDPMDWVHCHLARQPVPPLCGCPPILQCSLIW</sequence>
<dbReference type="PANTHER" id="PTHR48011">
    <property type="entry name" value="CCR4-NOT TRANSCRIPTIONAL COMPLEX SUBUNIT CAF120-RELATED"/>
    <property type="match status" value="1"/>
</dbReference>
<keyword evidence="2" id="KW-0418">Kinase</keyword>
<dbReference type="InterPro" id="IPR000719">
    <property type="entry name" value="Prot_kinase_dom"/>
</dbReference>
<accession>A0AAC9FRC8</accession>
<dbReference type="Pfam" id="PF00069">
    <property type="entry name" value="Pkinase"/>
    <property type="match status" value="1"/>
</dbReference>
<dbReference type="GO" id="GO:0004672">
    <property type="term" value="F:protein kinase activity"/>
    <property type="evidence" value="ECO:0007669"/>
    <property type="project" value="InterPro"/>
</dbReference>
<dbReference type="EMBL" id="CP012605">
    <property type="protein sequence ID" value="ANH73732.1"/>
    <property type="molecule type" value="Genomic_DNA"/>
</dbReference>
<dbReference type="GO" id="GO:0007165">
    <property type="term" value="P:signal transduction"/>
    <property type="evidence" value="ECO:0007669"/>
    <property type="project" value="TreeGrafter"/>
</dbReference>
<evidence type="ECO:0000313" key="3">
    <source>
        <dbReference type="Proteomes" id="UP000077927"/>
    </source>
</evidence>